<comment type="caution">
    <text evidence="1">The sequence shown here is derived from an EMBL/GenBank/DDBJ whole genome shotgun (WGS) entry which is preliminary data.</text>
</comment>
<name>A0ABT8N666_9BACL</name>
<dbReference type="NCBIfam" id="NF040845">
    <property type="entry name" value="lmo0850_fam"/>
    <property type="match status" value="1"/>
</dbReference>
<organism evidence="1 2">
    <name type="scientific">Planococcus shixiaomingii</name>
    <dbReference type="NCBI Taxonomy" id="3058393"/>
    <lineage>
        <taxon>Bacteria</taxon>
        <taxon>Bacillati</taxon>
        <taxon>Bacillota</taxon>
        <taxon>Bacilli</taxon>
        <taxon>Bacillales</taxon>
        <taxon>Caryophanaceae</taxon>
        <taxon>Planococcus</taxon>
    </lineage>
</organism>
<dbReference type="Proteomes" id="UP001172055">
    <property type="component" value="Unassembled WGS sequence"/>
</dbReference>
<dbReference type="InterPro" id="IPR049839">
    <property type="entry name" value="Lmo0850-like"/>
</dbReference>
<evidence type="ECO:0000313" key="2">
    <source>
        <dbReference type="Proteomes" id="UP001172055"/>
    </source>
</evidence>
<dbReference type="EMBL" id="JAUJWV010000003">
    <property type="protein sequence ID" value="MDN7243375.1"/>
    <property type="molecule type" value="Genomic_DNA"/>
</dbReference>
<dbReference type="RefSeq" id="WP_300987109.1">
    <property type="nucleotide sequence ID" value="NZ_CP129236.1"/>
</dbReference>
<protein>
    <submittedName>
        <fullName evidence="1">Lmo0850 family protein</fullName>
    </submittedName>
</protein>
<proteinExistence type="predicted"/>
<sequence>MAKDVEIRKIVSNLSKLGIQAKITKSRVELLRALALPQSPQTQSQT</sequence>
<accession>A0ABT8N666</accession>
<keyword evidence="2" id="KW-1185">Reference proteome</keyword>
<evidence type="ECO:0000313" key="1">
    <source>
        <dbReference type="EMBL" id="MDN7243375.1"/>
    </source>
</evidence>
<reference evidence="1 2" key="1">
    <citation type="submission" date="2023-06" db="EMBL/GenBank/DDBJ databases">
        <title>Novel species in genus Planococcus.</title>
        <authorList>
            <person name="Ning S."/>
        </authorList>
    </citation>
    <scope>NUCLEOTIDE SEQUENCE [LARGE SCALE GENOMIC DNA]</scope>
    <source>
        <strain evidence="1 2">N028</strain>
    </source>
</reference>
<gene>
    <name evidence="1" type="ORF">QWY14_16335</name>
</gene>